<protein>
    <submittedName>
        <fullName evidence="1">Uncharacterized protein</fullName>
    </submittedName>
</protein>
<reference evidence="1" key="1">
    <citation type="submission" date="2021-01" db="EMBL/GenBank/DDBJ databases">
        <title>Chromosome-level genome assembly of a human fungal pathogen reveals clustering of transcriptionally co-regulated genes.</title>
        <authorList>
            <person name="Voorhies M."/>
            <person name="Cohen S."/>
            <person name="Shea T.P."/>
            <person name="Petrus S."/>
            <person name="Munoz J.F."/>
            <person name="Poplawski S."/>
            <person name="Goldman W.E."/>
            <person name="Michael T."/>
            <person name="Cuomo C.A."/>
            <person name="Sil A."/>
            <person name="Beyhan S."/>
        </authorList>
    </citation>
    <scope>NUCLEOTIDE SEQUENCE</scope>
    <source>
        <strain evidence="1">H88</strain>
    </source>
</reference>
<evidence type="ECO:0000313" key="2">
    <source>
        <dbReference type="Proteomes" id="UP000663419"/>
    </source>
</evidence>
<proteinExistence type="predicted"/>
<dbReference type="Proteomes" id="UP000663419">
    <property type="component" value="Chromosome 2"/>
</dbReference>
<sequence>MTSFMPFSYSLTPFVRVILPPLNGIFYLSATKEKAISHAQILKLPMILRFGPISAVLSTPCLHLFFSVNQHQTIFSLIESLTKLHGNCLQVDRYWASRAPTSLSFLYINLCLTMGRAGTRTN</sequence>
<evidence type="ECO:0000313" key="1">
    <source>
        <dbReference type="EMBL" id="QSS52488.1"/>
    </source>
</evidence>
<dbReference type="VEuPathDB" id="FungiDB:I7I53_08141"/>
<gene>
    <name evidence="1" type="ORF">I7I53_08141</name>
</gene>
<name>A0A8A1LDL0_AJEC8</name>
<organism evidence="1 2">
    <name type="scientific">Ajellomyces capsulatus (strain H88)</name>
    <name type="common">Darling's disease fungus</name>
    <name type="synonym">Histoplasma capsulatum</name>
    <dbReference type="NCBI Taxonomy" id="544711"/>
    <lineage>
        <taxon>Eukaryota</taxon>
        <taxon>Fungi</taxon>
        <taxon>Dikarya</taxon>
        <taxon>Ascomycota</taxon>
        <taxon>Pezizomycotina</taxon>
        <taxon>Eurotiomycetes</taxon>
        <taxon>Eurotiomycetidae</taxon>
        <taxon>Onygenales</taxon>
        <taxon>Ajellomycetaceae</taxon>
        <taxon>Histoplasma</taxon>
    </lineage>
</organism>
<dbReference type="AlphaFoldDB" id="A0A8A1LDL0"/>
<accession>A0A8A1LDL0</accession>
<dbReference type="EMBL" id="CP069103">
    <property type="protein sequence ID" value="QSS52488.1"/>
    <property type="molecule type" value="Genomic_DNA"/>
</dbReference>